<evidence type="ECO:0000256" key="5">
    <source>
        <dbReference type="ARBA" id="ARBA00022787"/>
    </source>
</evidence>
<evidence type="ECO:0000256" key="9">
    <source>
        <dbReference type="ARBA" id="ARBA00023136"/>
    </source>
</evidence>
<keyword evidence="3" id="KW-0813">Transport</keyword>
<evidence type="ECO:0000313" key="10">
    <source>
        <dbReference type="EMBL" id="PMD43254.1"/>
    </source>
</evidence>
<dbReference type="GO" id="GO:0045040">
    <property type="term" value="P:protein insertion into mitochondrial outer membrane"/>
    <property type="evidence" value="ECO:0007669"/>
    <property type="project" value="TreeGrafter"/>
</dbReference>
<name>A0A2J6RXL1_HYAVF</name>
<dbReference type="GO" id="GO:0005742">
    <property type="term" value="C:mitochondrial outer membrane translocase complex"/>
    <property type="evidence" value="ECO:0007669"/>
    <property type="project" value="InterPro"/>
</dbReference>
<dbReference type="Pfam" id="PF08038">
    <property type="entry name" value="Tom7"/>
    <property type="match status" value="1"/>
</dbReference>
<dbReference type="PANTHER" id="PTHR34944:SF2">
    <property type="entry name" value="MITOCHONDRIAL IMPORT RECEPTOR SUBUNIT TOM7"/>
    <property type="match status" value="1"/>
</dbReference>
<keyword evidence="11" id="KW-1185">Reference proteome</keyword>
<evidence type="ECO:0000256" key="7">
    <source>
        <dbReference type="ARBA" id="ARBA00022989"/>
    </source>
</evidence>
<organism evidence="10 11">
    <name type="scientific">Hyaloscypha variabilis (strain UAMH 11265 / GT02V1 / F)</name>
    <name type="common">Meliniomyces variabilis</name>
    <dbReference type="NCBI Taxonomy" id="1149755"/>
    <lineage>
        <taxon>Eukaryota</taxon>
        <taxon>Fungi</taxon>
        <taxon>Dikarya</taxon>
        <taxon>Ascomycota</taxon>
        <taxon>Pezizomycotina</taxon>
        <taxon>Leotiomycetes</taxon>
        <taxon>Helotiales</taxon>
        <taxon>Hyaloscyphaceae</taxon>
        <taxon>Hyaloscypha</taxon>
        <taxon>Hyaloscypha variabilis</taxon>
    </lineage>
</organism>
<evidence type="ECO:0000256" key="6">
    <source>
        <dbReference type="ARBA" id="ARBA00022927"/>
    </source>
</evidence>
<comment type="subcellular location">
    <subcellularLocation>
        <location evidence="1">Mitochondrion outer membrane</location>
        <topology evidence="1">Single-pass membrane protein</topology>
    </subcellularLocation>
</comment>
<keyword evidence="8" id="KW-0496">Mitochondrion</keyword>
<dbReference type="AlphaFoldDB" id="A0A2J6RXL1"/>
<dbReference type="GO" id="GO:0030150">
    <property type="term" value="P:protein import into mitochondrial matrix"/>
    <property type="evidence" value="ECO:0007669"/>
    <property type="project" value="InterPro"/>
</dbReference>
<dbReference type="Proteomes" id="UP000235786">
    <property type="component" value="Unassembled WGS sequence"/>
</dbReference>
<dbReference type="PANTHER" id="PTHR34944">
    <property type="entry name" value="MITOCHONDRIAL IMPORT RECEPTOR SUBUNIT TOM7"/>
    <property type="match status" value="1"/>
</dbReference>
<proteinExistence type="inferred from homology"/>
<evidence type="ECO:0000313" key="11">
    <source>
        <dbReference type="Proteomes" id="UP000235786"/>
    </source>
</evidence>
<dbReference type="InterPro" id="IPR012621">
    <property type="entry name" value="Tom7"/>
</dbReference>
<keyword evidence="5" id="KW-1000">Mitochondrion outer membrane</keyword>
<evidence type="ECO:0000256" key="3">
    <source>
        <dbReference type="ARBA" id="ARBA00022448"/>
    </source>
</evidence>
<evidence type="ECO:0000256" key="1">
    <source>
        <dbReference type="ARBA" id="ARBA00004572"/>
    </source>
</evidence>
<keyword evidence="4" id="KW-0812">Transmembrane</keyword>
<dbReference type="EMBL" id="KZ613942">
    <property type="protein sequence ID" value="PMD43254.1"/>
    <property type="molecule type" value="Genomic_DNA"/>
</dbReference>
<sequence length="52" mass="6039">MQLSEESKERIGKIIDISRVAIHYGYLPLILYLGYTRSEPRPSFIRLFSPLA</sequence>
<accession>A0A2J6RXL1</accession>
<keyword evidence="6" id="KW-0653">Protein transport</keyword>
<comment type="similarity">
    <text evidence="2">Belongs to the Tom7 family.</text>
</comment>
<protein>
    <submittedName>
        <fullName evidence="10">Tom7-domain-containing protein</fullName>
    </submittedName>
</protein>
<keyword evidence="9" id="KW-0472">Membrane</keyword>
<evidence type="ECO:0000256" key="4">
    <source>
        <dbReference type="ARBA" id="ARBA00022692"/>
    </source>
</evidence>
<reference evidence="10 11" key="1">
    <citation type="submission" date="2016-04" db="EMBL/GenBank/DDBJ databases">
        <title>A degradative enzymes factory behind the ericoid mycorrhizal symbiosis.</title>
        <authorList>
            <consortium name="DOE Joint Genome Institute"/>
            <person name="Martino E."/>
            <person name="Morin E."/>
            <person name="Grelet G."/>
            <person name="Kuo A."/>
            <person name="Kohler A."/>
            <person name="Daghino S."/>
            <person name="Barry K."/>
            <person name="Choi C."/>
            <person name="Cichocki N."/>
            <person name="Clum A."/>
            <person name="Copeland A."/>
            <person name="Hainaut M."/>
            <person name="Haridas S."/>
            <person name="Labutti K."/>
            <person name="Lindquist E."/>
            <person name="Lipzen A."/>
            <person name="Khouja H.-R."/>
            <person name="Murat C."/>
            <person name="Ohm R."/>
            <person name="Olson A."/>
            <person name="Spatafora J."/>
            <person name="Veneault-Fourrey C."/>
            <person name="Henrissat B."/>
            <person name="Grigoriev I."/>
            <person name="Martin F."/>
            <person name="Perotto S."/>
        </authorList>
    </citation>
    <scope>NUCLEOTIDE SEQUENCE [LARGE SCALE GENOMIC DNA]</scope>
    <source>
        <strain evidence="10 11">F</strain>
    </source>
</reference>
<gene>
    <name evidence="10" type="ORF">L207DRAFT_509762</name>
</gene>
<evidence type="ECO:0000256" key="2">
    <source>
        <dbReference type="ARBA" id="ARBA00010917"/>
    </source>
</evidence>
<evidence type="ECO:0000256" key="8">
    <source>
        <dbReference type="ARBA" id="ARBA00023128"/>
    </source>
</evidence>
<keyword evidence="7" id="KW-1133">Transmembrane helix</keyword>
<dbReference type="STRING" id="1149755.A0A2J6RXL1"/>